<comment type="function">
    <text evidence="5">PPIases accelerate the folding of proteins. It catalyzes the cis-trans isomerization of proline imidic peptide bonds in oligopeptides.</text>
</comment>
<evidence type="ECO:0000256" key="4">
    <source>
        <dbReference type="ARBA" id="ARBA00023235"/>
    </source>
</evidence>
<dbReference type="PIRSF" id="PIRSF001467">
    <property type="entry name" value="Peptidylpro_ismrse"/>
    <property type="match status" value="1"/>
</dbReference>
<evidence type="ECO:0000256" key="5">
    <source>
        <dbReference type="RuleBase" id="RU363019"/>
    </source>
</evidence>
<dbReference type="AlphaFoldDB" id="E1ZIT6"/>
<dbReference type="CDD" id="cd01926">
    <property type="entry name" value="cyclophilin_ABH_like"/>
    <property type="match status" value="1"/>
</dbReference>
<dbReference type="PANTHER" id="PTHR11071:SF561">
    <property type="entry name" value="PEPTIDYL-PROLYL CIS-TRANS ISOMERASE D-RELATED"/>
    <property type="match status" value="1"/>
</dbReference>
<evidence type="ECO:0000256" key="3">
    <source>
        <dbReference type="ARBA" id="ARBA00023110"/>
    </source>
</evidence>
<dbReference type="PROSITE" id="PS50072">
    <property type="entry name" value="CSA_PPIASE_2"/>
    <property type="match status" value="1"/>
</dbReference>
<protein>
    <recommendedName>
        <fullName evidence="5">Peptidyl-prolyl cis-trans isomerase</fullName>
        <shortName evidence="5">PPIase</shortName>
        <ecNumber evidence="5">5.2.1.8</ecNumber>
    </recommendedName>
</protein>
<reference evidence="7 8" key="1">
    <citation type="journal article" date="2010" name="Plant Cell">
        <title>The Chlorella variabilis NC64A genome reveals adaptation to photosymbiosis, coevolution with viruses, and cryptic sex.</title>
        <authorList>
            <person name="Blanc G."/>
            <person name="Duncan G."/>
            <person name="Agarkova I."/>
            <person name="Borodovsky M."/>
            <person name="Gurnon J."/>
            <person name="Kuo A."/>
            <person name="Lindquist E."/>
            <person name="Lucas S."/>
            <person name="Pangilinan J."/>
            <person name="Polle J."/>
            <person name="Salamov A."/>
            <person name="Terry A."/>
            <person name="Yamada T."/>
            <person name="Dunigan D.D."/>
            <person name="Grigoriev I.V."/>
            <person name="Claverie J.M."/>
            <person name="Van Etten J.L."/>
        </authorList>
    </citation>
    <scope>NUCLEOTIDE SEQUENCE [LARGE SCALE GENOMIC DNA]</scope>
    <source>
        <strain evidence="7 8">NC64A</strain>
    </source>
</reference>
<dbReference type="GO" id="GO:0016018">
    <property type="term" value="F:cyclosporin A binding"/>
    <property type="evidence" value="ECO:0007669"/>
    <property type="project" value="TreeGrafter"/>
</dbReference>
<dbReference type="GO" id="GO:0006457">
    <property type="term" value="P:protein folding"/>
    <property type="evidence" value="ECO:0007669"/>
    <property type="project" value="InterPro"/>
</dbReference>
<dbReference type="InterPro" id="IPR002130">
    <property type="entry name" value="Cyclophilin-type_PPIase_dom"/>
</dbReference>
<keyword evidence="3 5" id="KW-0697">Rotamase</keyword>
<dbReference type="Gene3D" id="2.40.100.10">
    <property type="entry name" value="Cyclophilin-like"/>
    <property type="match status" value="1"/>
</dbReference>
<evidence type="ECO:0000259" key="6">
    <source>
        <dbReference type="PROSITE" id="PS50072"/>
    </source>
</evidence>
<proteinExistence type="inferred from homology"/>
<comment type="similarity">
    <text evidence="2 5">Belongs to the cyclophilin-type PPIase family.</text>
</comment>
<dbReference type="STRING" id="554065.E1ZIT6"/>
<dbReference type="OMA" id="MELYINM"/>
<dbReference type="GO" id="GO:0005737">
    <property type="term" value="C:cytoplasm"/>
    <property type="evidence" value="ECO:0007669"/>
    <property type="project" value="TreeGrafter"/>
</dbReference>
<dbReference type="InterPro" id="IPR020892">
    <property type="entry name" value="Cyclophilin-type_PPIase_CS"/>
</dbReference>
<dbReference type="SUPFAM" id="SSF50891">
    <property type="entry name" value="Cyclophilin-like"/>
    <property type="match status" value="1"/>
</dbReference>
<dbReference type="EC" id="5.2.1.8" evidence="5"/>
<keyword evidence="4 5" id="KW-0413">Isomerase</keyword>
<dbReference type="KEGG" id="cvr:CHLNCDRAFT_24996"/>
<evidence type="ECO:0000256" key="2">
    <source>
        <dbReference type="ARBA" id="ARBA00007365"/>
    </source>
</evidence>
<keyword evidence="8" id="KW-1185">Reference proteome</keyword>
<gene>
    <name evidence="7" type="ORF">CHLNCDRAFT_24996</name>
</gene>
<evidence type="ECO:0000256" key="1">
    <source>
        <dbReference type="ARBA" id="ARBA00000971"/>
    </source>
</evidence>
<dbReference type="FunFam" id="2.40.100.10:FF:000002">
    <property type="entry name" value="Peptidyl-prolyl cis-trans isomerase"/>
    <property type="match status" value="1"/>
</dbReference>
<accession>E1ZIT6</accession>
<dbReference type="PRINTS" id="PR00153">
    <property type="entry name" value="CSAPPISMRASE"/>
</dbReference>
<dbReference type="RefSeq" id="XP_005846492.1">
    <property type="nucleotide sequence ID" value="XM_005846430.1"/>
</dbReference>
<evidence type="ECO:0000313" key="7">
    <source>
        <dbReference type="EMBL" id="EFN54390.1"/>
    </source>
</evidence>
<dbReference type="EMBL" id="GL433848">
    <property type="protein sequence ID" value="EFN54390.1"/>
    <property type="molecule type" value="Genomic_DNA"/>
</dbReference>
<name>E1ZIT6_CHLVA</name>
<dbReference type="eggNOG" id="KOG0865">
    <property type="taxonomic scope" value="Eukaryota"/>
</dbReference>
<sequence length="174" mass="18756">MDNPRVFFDISIAGEEAGRIVMTLFDDVVPKTAENFRQLCTGEAGQGRCGKPLHYKGSLFHRVIPDFMCQGGDFENADGTGGESIYGSTFADESFQLKHTEPGMLSMANAGPGTNGSQFFLTTAPCQWLDGKHVVFGRVTEGMAVVKRMESLGSRSGRTSQKIYIADCGEVGLG</sequence>
<dbReference type="GO" id="GO:0003755">
    <property type="term" value="F:peptidyl-prolyl cis-trans isomerase activity"/>
    <property type="evidence" value="ECO:0007669"/>
    <property type="project" value="UniProtKB-UniRule"/>
</dbReference>
<dbReference type="InParanoid" id="E1ZIT6"/>
<evidence type="ECO:0000313" key="8">
    <source>
        <dbReference type="Proteomes" id="UP000008141"/>
    </source>
</evidence>
<dbReference type="PANTHER" id="PTHR11071">
    <property type="entry name" value="PEPTIDYL-PROLYL CIS-TRANS ISOMERASE"/>
    <property type="match status" value="1"/>
</dbReference>
<dbReference type="InterPro" id="IPR029000">
    <property type="entry name" value="Cyclophilin-like_dom_sf"/>
</dbReference>
<dbReference type="Pfam" id="PF00160">
    <property type="entry name" value="Pro_isomerase"/>
    <property type="match status" value="1"/>
</dbReference>
<comment type="catalytic activity">
    <reaction evidence="1 5">
        <text>[protein]-peptidylproline (omega=180) = [protein]-peptidylproline (omega=0)</text>
        <dbReference type="Rhea" id="RHEA:16237"/>
        <dbReference type="Rhea" id="RHEA-COMP:10747"/>
        <dbReference type="Rhea" id="RHEA-COMP:10748"/>
        <dbReference type="ChEBI" id="CHEBI:83833"/>
        <dbReference type="ChEBI" id="CHEBI:83834"/>
        <dbReference type="EC" id="5.2.1.8"/>
    </reaction>
</comment>
<dbReference type="OrthoDB" id="193499at2759"/>
<organism evidence="8">
    <name type="scientific">Chlorella variabilis</name>
    <name type="common">Green alga</name>
    <dbReference type="NCBI Taxonomy" id="554065"/>
    <lineage>
        <taxon>Eukaryota</taxon>
        <taxon>Viridiplantae</taxon>
        <taxon>Chlorophyta</taxon>
        <taxon>core chlorophytes</taxon>
        <taxon>Trebouxiophyceae</taxon>
        <taxon>Chlorellales</taxon>
        <taxon>Chlorellaceae</taxon>
        <taxon>Chlorella clade</taxon>
        <taxon>Chlorella</taxon>
    </lineage>
</organism>
<dbReference type="PROSITE" id="PS00170">
    <property type="entry name" value="CSA_PPIASE_1"/>
    <property type="match status" value="1"/>
</dbReference>
<dbReference type="InterPro" id="IPR024936">
    <property type="entry name" value="Cyclophilin-type_PPIase"/>
</dbReference>
<dbReference type="GeneID" id="17353841"/>
<dbReference type="Proteomes" id="UP000008141">
    <property type="component" value="Unassembled WGS sequence"/>
</dbReference>
<feature type="domain" description="PPIase cyclophilin-type" evidence="6">
    <location>
        <begin position="7"/>
        <end position="170"/>
    </location>
</feature>